<proteinExistence type="predicted"/>
<keyword evidence="3" id="KW-1185">Reference proteome</keyword>
<dbReference type="Proteomes" id="UP000006055">
    <property type="component" value="Chromosome"/>
</dbReference>
<feature type="region of interest" description="Disordered" evidence="1">
    <location>
        <begin position="97"/>
        <end position="124"/>
    </location>
</feature>
<evidence type="ECO:0000313" key="2">
    <source>
        <dbReference type="EMBL" id="AFM27496.1"/>
    </source>
</evidence>
<dbReference type="EMBL" id="CP003360">
    <property type="protein sequence ID" value="AFM27496.1"/>
    <property type="molecule type" value="Genomic_DNA"/>
</dbReference>
<evidence type="ECO:0000313" key="3">
    <source>
        <dbReference type="Proteomes" id="UP000006055"/>
    </source>
</evidence>
<organism evidence="2 3">
    <name type="scientific">Desulfomonile tiedjei (strain ATCC 49306 / DSM 6799 / DCB-1)</name>
    <dbReference type="NCBI Taxonomy" id="706587"/>
    <lineage>
        <taxon>Bacteria</taxon>
        <taxon>Pseudomonadati</taxon>
        <taxon>Thermodesulfobacteriota</taxon>
        <taxon>Desulfomonilia</taxon>
        <taxon>Desulfomonilales</taxon>
        <taxon>Desulfomonilaceae</taxon>
        <taxon>Desulfomonile</taxon>
    </lineage>
</organism>
<gene>
    <name evidence="2" type="ordered locus">Desti_4882</name>
</gene>
<sequence>MPILNRVKNEFFRAKKFSLQFGVQYNRTRVFLIMTQETSSRDVGARAAIEAIRGPMTNAEIMARFKISALGFADLIRQLYERKLISESDMARRGLKYRIKKPVEKPPEPAPPPAPKPRIESEDGEFLDTIELAGMFTAFQPAPSDTPAAPKVERKDEPPQSPEEVATEKRSKFSITGMFKKK</sequence>
<dbReference type="AlphaFoldDB" id="I4CD55"/>
<reference evidence="3" key="1">
    <citation type="submission" date="2012-06" db="EMBL/GenBank/DDBJ databases">
        <title>Complete sequence of chromosome of Desulfomonile tiedjei DSM 6799.</title>
        <authorList>
            <person name="Lucas S."/>
            <person name="Copeland A."/>
            <person name="Lapidus A."/>
            <person name="Glavina del Rio T."/>
            <person name="Dalin E."/>
            <person name="Tice H."/>
            <person name="Bruce D."/>
            <person name="Goodwin L."/>
            <person name="Pitluck S."/>
            <person name="Peters L."/>
            <person name="Ovchinnikova G."/>
            <person name="Zeytun A."/>
            <person name="Lu M."/>
            <person name="Kyrpides N."/>
            <person name="Mavromatis K."/>
            <person name="Ivanova N."/>
            <person name="Brettin T."/>
            <person name="Detter J.C."/>
            <person name="Han C."/>
            <person name="Larimer F."/>
            <person name="Land M."/>
            <person name="Hauser L."/>
            <person name="Markowitz V."/>
            <person name="Cheng J.-F."/>
            <person name="Hugenholtz P."/>
            <person name="Woyke T."/>
            <person name="Wu D."/>
            <person name="Spring S."/>
            <person name="Schroeder M."/>
            <person name="Brambilla E."/>
            <person name="Klenk H.-P."/>
            <person name="Eisen J.A."/>
        </authorList>
    </citation>
    <scope>NUCLEOTIDE SEQUENCE [LARGE SCALE GENOMIC DNA]</scope>
    <source>
        <strain evidence="3">ATCC 49306 / DSM 6799 / DCB-1</strain>
    </source>
</reference>
<evidence type="ECO:0000256" key="1">
    <source>
        <dbReference type="SAM" id="MobiDB-lite"/>
    </source>
</evidence>
<name>I4CD55_DESTA</name>
<dbReference type="KEGG" id="dti:Desti_4882"/>
<accession>I4CD55</accession>
<dbReference type="HOGENOM" id="CLU_1479813_0_0_7"/>
<protein>
    <submittedName>
        <fullName evidence="2">Uncharacterized protein</fullName>
    </submittedName>
</protein>
<feature type="region of interest" description="Disordered" evidence="1">
    <location>
        <begin position="137"/>
        <end position="182"/>
    </location>
</feature>